<dbReference type="Proteomes" id="UP000234681">
    <property type="component" value="Chromosome 4"/>
</dbReference>
<accession>A6KF35</accession>
<organism evidence="1 2">
    <name type="scientific">Rattus norvegicus</name>
    <name type="common">Rat</name>
    <dbReference type="NCBI Taxonomy" id="10116"/>
    <lineage>
        <taxon>Eukaryota</taxon>
        <taxon>Metazoa</taxon>
        <taxon>Chordata</taxon>
        <taxon>Craniata</taxon>
        <taxon>Vertebrata</taxon>
        <taxon>Euteleostomi</taxon>
        <taxon>Mammalia</taxon>
        <taxon>Eutheria</taxon>
        <taxon>Euarchontoglires</taxon>
        <taxon>Glires</taxon>
        <taxon>Rodentia</taxon>
        <taxon>Myomorpha</taxon>
        <taxon>Muroidea</taxon>
        <taxon>Muridae</taxon>
        <taxon>Murinae</taxon>
        <taxon>Rattus</taxon>
    </lineage>
</organism>
<dbReference type="AlphaFoldDB" id="A6KF35"/>
<proteinExistence type="predicted"/>
<evidence type="ECO:0000313" key="2">
    <source>
        <dbReference type="Proteomes" id="UP000234681"/>
    </source>
</evidence>
<gene>
    <name evidence="1" type="ORF">rCG_55316</name>
</gene>
<evidence type="ECO:0000313" key="1">
    <source>
        <dbReference type="EMBL" id="EDL91589.1"/>
    </source>
</evidence>
<sequence length="49" mass="5447">MCASILITFLDARCHDTTLASFQMFPSPVLCLQIKHDCSTEQCESQLLG</sequence>
<name>A6KF35_RAT</name>
<reference evidence="1 2" key="1">
    <citation type="submission" date="2005-09" db="EMBL/GenBank/DDBJ databases">
        <authorList>
            <person name="Mural R.J."/>
            <person name="Li P.W."/>
            <person name="Adams M.D."/>
            <person name="Amanatides P.G."/>
            <person name="Baden-Tillson H."/>
            <person name="Barnstead M."/>
            <person name="Chin S.H."/>
            <person name="Dew I."/>
            <person name="Evans C.A."/>
            <person name="Ferriera S."/>
            <person name="Flanigan M."/>
            <person name="Fosler C."/>
            <person name="Glodek A."/>
            <person name="Gu Z."/>
            <person name="Holt R.A."/>
            <person name="Jennings D."/>
            <person name="Kraft C.L."/>
            <person name="Lu F."/>
            <person name="Nguyen T."/>
            <person name="Nusskern D.R."/>
            <person name="Pfannkoch C.M."/>
            <person name="Sitter C."/>
            <person name="Sutton G.G."/>
            <person name="Venter J.C."/>
            <person name="Wang Z."/>
            <person name="Woodage T."/>
            <person name="Zheng X.H."/>
            <person name="Zhong F."/>
        </authorList>
    </citation>
    <scope>NUCLEOTIDE SEQUENCE [LARGE SCALE GENOMIC DNA]</scope>
    <source>
        <strain>BN</strain>
        <strain evidence="2">Sprague-Dawley</strain>
    </source>
</reference>
<protein>
    <submittedName>
        <fullName evidence="1">RCG55316</fullName>
    </submittedName>
</protein>
<dbReference type="EMBL" id="CH474042">
    <property type="protein sequence ID" value="EDL91589.1"/>
    <property type="molecule type" value="Genomic_DNA"/>
</dbReference>